<gene>
    <name evidence="5" type="ORF">J2Z77_002054</name>
</gene>
<accession>A0ABS4L1V6</accession>
<dbReference type="InterPro" id="IPR029050">
    <property type="entry name" value="Immunoprotect_excell_Ig-like"/>
</dbReference>
<evidence type="ECO:0000259" key="4">
    <source>
        <dbReference type="Pfam" id="PF11611"/>
    </source>
</evidence>
<feature type="compositionally biased region" description="Pro residues" evidence="2">
    <location>
        <begin position="51"/>
        <end position="61"/>
    </location>
</feature>
<dbReference type="EMBL" id="JAGGLQ010000003">
    <property type="protein sequence ID" value="MBP2036263.1"/>
    <property type="molecule type" value="Genomic_DNA"/>
</dbReference>
<dbReference type="Gene3D" id="2.60.40.1240">
    <property type="match status" value="1"/>
</dbReference>
<evidence type="ECO:0000313" key="5">
    <source>
        <dbReference type="EMBL" id="MBP2036263.1"/>
    </source>
</evidence>
<proteinExistence type="predicted"/>
<feature type="domain" description="DUF4352" evidence="4">
    <location>
        <begin position="122"/>
        <end position="243"/>
    </location>
</feature>
<evidence type="ECO:0000313" key="6">
    <source>
        <dbReference type="Proteomes" id="UP001519310"/>
    </source>
</evidence>
<keyword evidence="1" id="KW-0732">Signal</keyword>
<keyword evidence="3" id="KW-0812">Transmembrane</keyword>
<keyword evidence="3" id="KW-0472">Membrane</keyword>
<comment type="caution">
    <text evidence="5">The sequence shown here is derived from an EMBL/GenBank/DDBJ whole genome shotgun (WGS) entry which is preliminary data.</text>
</comment>
<dbReference type="Pfam" id="PF11611">
    <property type="entry name" value="DUF4352"/>
    <property type="match status" value="1"/>
</dbReference>
<dbReference type="Proteomes" id="UP001519310">
    <property type="component" value="Unassembled WGS sequence"/>
</dbReference>
<feature type="region of interest" description="Disordered" evidence="2">
    <location>
        <begin position="97"/>
        <end position="126"/>
    </location>
</feature>
<reference evidence="5 6" key="1">
    <citation type="submission" date="2021-03" db="EMBL/GenBank/DDBJ databases">
        <title>Genomic Encyclopedia of Type Strains, Phase IV (KMG-IV): sequencing the most valuable type-strain genomes for metagenomic binning, comparative biology and taxonomic classification.</title>
        <authorList>
            <person name="Goeker M."/>
        </authorList>
    </citation>
    <scope>NUCLEOTIDE SEQUENCE [LARGE SCALE GENOMIC DNA]</scope>
    <source>
        <strain evidence="5 6">DSM 40526</strain>
    </source>
</reference>
<feature type="transmembrane region" description="Helical" evidence="3">
    <location>
        <begin position="75"/>
        <end position="96"/>
    </location>
</feature>
<keyword evidence="6" id="KW-1185">Reference proteome</keyword>
<evidence type="ECO:0000256" key="2">
    <source>
        <dbReference type="SAM" id="MobiDB-lite"/>
    </source>
</evidence>
<evidence type="ECO:0000256" key="1">
    <source>
        <dbReference type="ARBA" id="ARBA00022729"/>
    </source>
</evidence>
<protein>
    <recommendedName>
        <fullName evidence="4">DUF4352 domain-containing protein</fullName>
    </recommendedName>
</protein>
<organism evidence="5 6">
    <name type="scientific">Streptomyces avidinii</name>
    <dbReference type="NCBI Taxonomy" id="1895"/>
    <lineage>
        <taxon>Bacteria</taxon>
        <taxon>Bacillati</taxon>
        <taxon>Actinomycetota</taxon>
        <taxon>Actinomycetes</taxon>
        <taxon>Kitasatosporales</taxon>
        <taxon>Streptomycetaceae</taxon>
        <taxon>Streptomyces</taxon>
    </lineage>
</organism>
<dbReference type="RefSeq" id="WP_189963955.1">
    <property type="nucleotide sequence ID" value="NZ_BMVL01000001.1"/>
</dbReference>
<feature type="region of interest" description="Disordered" evidence="2">
    <location>
        <begin position="35"/>
        <end position="66"/>
    </location>
</feature>
<dbReference type="InterPro" id="IPR029051">
    <property type="entry name" value="DUF4352"/>
</dbReference>
<evidence type="ECO:0000256" key="3">
    <source>
        <dbReference type="SAM" id="Phobius"/>
    </source>
</evidence>
<keyword evidence="3" id="KW-1133">Transmembrane helix</keyword>
<sequence length="252" mass="26554">MRSGDVWARKKASLADRGLLLDLGSECREGFAAGQSGSAARLSPEVAMSRQPPPQWGPAPERPPERRGRFARHRLLTVLLAVTAGLVVLGIAGSFAGKESAAPPPPAPTKAKAVTDSGRLPGVGEPVRDGKFEFTVTRLQPGVGNIGGAYGQDAQGQFLLVHMTVKNIGDRAQTFDGADQKLIDRNGSKYSADTAAALYLDGSESFLQQINPGNVVDGIVVFDVPNGADPVRIELHDSLFSGGTTVDLTRRS</sequence>
<name>A0ABS4L1V6_STRAV</name>